<organism evidence="6 7">
    <name type="scientific">Senna tora</name>
    <dbReference type="NCBI Taxonomy" id="362788"/>
    <lineage>
        <taxon>Eukaryota</taxon>
        <taxon>Viridiplantae</taxon>
        <taxon>Streptophyta</taxon>
        <taxon>Embryophyta</taxon>
        <taxon>Tracheophyta</taxon>
        <taxon>Spermatophyta</taxon>
        <taxon>Magnoliopsida</taxon>
        <taxon>eudicotyledons</taxon>
        <taxon>Gunneridae</taxon>
        <taxon>Pentapetalae</taxon>
        <taxon>rosids</taxon>
        <taxon>fabids</taxon>
        <taxon>Fabales</taxon>
        <taxon>Fabaceae</taxon>
        <taxon>Caesalpinioideae</taxon>
        <taxon>Cassia clade</taxon>
        <taxon>Senna</taxon>
    </lineage>
</organism>
<dbReference type="OrthoDB" id="2019504at2759"/>
<feature type="compositionally biased region" description="Basic residues" evidence="5">
    <location>
        <begin position="339"/>
        <end position="355"/>
    </location>
</feature>
<feature type="region of interest" description="Disordered" evidence="5">
    <location>
        <begin position="433"/>
        <end position="454"/>
    </location>
</feature>
<evidence type="ECO:0000256" key="3">
    <source>
        <dbReference type="ARBA" id="ARBA00022552"/>
    </source>
</evidence>
<feature type="compositionally biased region" description="Basic residues" evidence="5">
    <location>
        <begin position="526"/>
        <end position="537"/>
    </location>
</feature>
<gene>
    <name evidence="6" type="ORF">G2W53_006467</name>
</gene>
<reference evidence="6" key="1">
    <citation type="submission" date="2020-09" db="EMBL/GenBank/DDBJ databases">
        <title>Genome-Enabled Discovery of Anthraquinone Biosynthesis in Senna tora.</title>
        <authorList>
            <person name="Kang S.-H."/>
            <person name="Pandey R.P."/>
            <person name="Lee C.-M."/>
            <person name="Sim J.-S."/>
            <person name="Jeong J.-T."/>
            <person name="Choi B.-S."/>
            <person name="Jung M."/>
            <person name="Ginzburg D."/>
            <person name="Zhao K."/>
            <person name="Won S.Y."/>
            <person name="Oh T.-J."/>
            <person name="Yu Y."/>
            <person name="Kim N.-H."/>
            <person name="Lee O.R."/>
            <person name="Lee T.-H."/>
            <person name="Bashyal P."/>
            <person name="Kim T.-S."/>
            <person name="Lee W.-H."/>
            <person name="Kawkins C."/>
            <person name="Kim C.-K."/>
            <person name="Kim J.S."/>
            <person name="Ahn B.O."/>
            <person name="Rhee S.Y."/>
            <person name="Sohng J.K."/>
        </authorList>
    </citation>
    <scope>NUCLEOTIDE SEQUENCE</scope>
    <source>
        <tissue evidence="6">Leaf</tissue>
    </source>
</reference>
<feature type="region of interest" description="Disordered" evidence="5">
    <location>
        <begin position="486"/>
        <end position="554"/>
    </location>
</feature>
<dbReference type="AlphaFoldDB" id="A0A834X561"/>
<sequence>MENGSQLGRSLIKQLACCNKATRDKALRVLFKTWLPSQSQLPEDDMKKLWKGLFYCIWHADKVPVQADLIDRLSSLLLVLDLGLSVQYFSAFLLSMRREWSGIDALRLDKFYLLIRRFVHNFFVLLKKNSWDLGLTQRLMGVLDERTFSANDNLQGNGVNYHIASIFLEELKSFLPIRSEVLEVLFKPFISVMGKFPDKVLLGKIKSNMFDVLLRMGKRLLEIKKTGDEVDSSDDVVVLGTIALVMGFSEKFYELGSSPECCQGNRKMMFVLHEEFIKLEKDMLSSGFEFSIPVVDNLDEEEVPNLVPIVHNVEVDAPEEGDLGHKEDDKEVSNGATGKRLKKCKKDKKAKKKKKSDASESTYENSPTENENKIIVCENGSNDEQLIGESTITFDDITISNLQKQFEIAAAEEGLEDGIDSVCDTPEASITGTVSKKRKRTKTLKGQQSHDPEVNGADAECINIVKSGEGNKKKVSFSMKNNLVWKPQNPLPPQSLRLPPSVTPRGSALKKGVPPGPIREMLPSTKKLKLKKARKAIKGVSPSVKRLKKLKSLT</sequence>
<keyword evidence="4" id="KW-0539">Nucleus</keyword>
<protein>
    <submittedName>
        <fullName evidence="6">Ribosomal RNA processing protein 1-like protein</fullName>
    </submittedName>
</protein>
<name>A0A834X561_9FABA</name>
<comment type="caution">
    <text evidence="6">The sequence shown here is derived from an EMBL/GenBank/DDBJ whole genome shotgun (WGS) entry which is preliminary data.</text>
</comment>
<evidence type="ECO:0000313" key="7">
    <source>
        <dbReference type="Proteomes" id="UP000634136"/>
    </source>
</evidence>
<keyword evidence="7" id="KW-1185">Reference proteome</keyword>
<keyword evidence="3" id="KW-0698">rRNA processing</keyword>
<dbReference type="GO" id="GO:0030688">
    <property type="term" value="C:preribosome, small subunit precursor"/>
    <property type="evidence" value="ECO:0007669"/>
    <property type="project" value="InterPro"/>
</dbReference>
<evidence type="ECO:0000256" key="4">
    <source>
        <dbReference type="ARBA" id="ARBA00023242"/>
    </source>
</evidence>
<evidence type="ECO:0000256" key="2">
    <source>
        <dbReference type="ARBA" id="ARBA00006374"/>
    </source>
</evidence>
<dbReference type="Pfam" id="PF05997">
    <property type="entry name" value="Nop52"/>
    <property type="match status" value="1"/>
</dbReference>
<dbReference type="PANTHER" id="PTHR13026:SF0">
    <property type="entry name" value="RIBOSOMAL RNA PROCESSING 1B"/>
    <property type="match status" value="1"/>
</dbReference>
<feature type="region of interest" description="Disordered" evidence="5">
    <location>
        <begin position="317"/>
        <end position="369"/>
    </location>
</feature>
<dbReference type="PANTHER" id="PTHR13026">
    <property type="entry name" value="NNP-1 PROTEIN NOVEL NUCLEAR PROTEIN 1 NOP52"/>
    <property type="match status" value="1"/>
</dbReference>
<proteinExistence type="inferred from homology"/>
<dbReference type="GO" id="GO:0005634">
    <property type="term" value="C:nucleus"/>
    <property type="evidence" value="ECO:0007669"/>
    <property type="project" value="UniProtKB-SubCell"/>
</dbReference>
<accession>A0A834X561</accession>
<comment type="similarity">
    <text evidence="2">Belongs to the RRP1 family.</text>
</comment>
<dbReference type="InterPro" id="IPR010301">
    <property type="entry name" value="RRP1"/>
</dbReference>
<evidence type="ECO:0000256" key="5">
    <source>
        <dbReference type="SAM" id="MobiDB-lite"/>
    </source>
</evidence>
<dbReference type="GO" id="GO:0006364">
    <property type="term" value="P:rRNA processing"/>
    <property type="evidence" value="ECO:0007669"/>
    <property type="project" value="UniProtKB-KW"/>
</dbReference>
<feature type="compositionally biased region" description="Basic residues" evidence="5">
    <location>
        <begin position="545"/>
        <end position="554"/>
    </location>
</feature>
<dbReference type="Proteomes" id="UP000634136">
    <property type="component" value="Unassembled WGS sequence"/>
</dbReference>
<comment type="subcellular location">
    <subcellularLocation>
        <location evidence="1">Nucleus</location>
    </subcellularLocation>
</comment>
<feature type="compositionally biased region" description="Polar residues" evidence="5">
    <location>
        <begin position="359"/>
        <end position="369"/>
    </location>
</feature>
<evidence type="ECO:0000256" key="1">
    <source>
        <dbReference type="ARBA" id="ARBA00004123"/>
    </source>
</evidence>
<dbReference type="EMBL" id="JAAIUW010000003">
    <property type="protein sequence ID" value="KAF7837985.1"/>
    <property type="molecule type" value="Genomic_DNA"/>
</dbReference>
<evidence type="ECO:0000313" key="6">
    <source>
        <dbReference type="EMBL" id="KAF7837985.1"/>
    </source>
</evidence>
<feature type="compositionally biased region" description="Basic and acidic residues" evidence="5">
    <location>
        <begin position="322"/>
        <end position="332"/>
    </location>
</feature>